<dbReference type="AlphaFoldDB" id="W0BC59"/>
<evidence type="ECO:0000313" key="4">
    <source>
        <dbReference type="Proteomes" id="UP000018838"/>
    </source>
</evidence>
<keyword evidence="2" id="KW-0413">Isomerase</keyword>
<proteinExistence type="inferred from homology"/>
<dbReference type="PANTHER" id="PTHR31689:SF0">
    <property type="entry name" value="DIAMINOPIMELATE EPIMERASE"/>
    <property type="match status" value="1"/>
</dbReference>
<evidence type="ECO:0000256" key="2">
    <source>
        <dbReference type="ARBA" id="ARBA00023235"/>
    </source>
</evidence>
<evidence type="ECO:0000313" key="3">
    <source>
        <dbReference type="EMBL" id="AHE66009.1"/>
    </source>
</evidence>
<dbReference type="SUPFAM" id="SSF54506">
    <property type="entry name" value="Diaminopimelate epimerase-like"/>
    <property type="match status" value="1"/>
</dbReference>
<protein>
    <submittedName>
        <fullName evidence="3">Diaminopimelate epimerase</fullName>
    </submittedName>
</protein>
<dbReference type="STRING" id="1268635.Loa_00431"/>
<dbReference type="KEGG" id="lok:Loa_00431"/>
<dbReference type="HOGENOM" id="CLU_2508646_0_0_6"/>
<dbReference type="Proteomes" id="UP000018838">
    <property type="component" value="Chromosome"/>
</dbReference>
<dbReference type="PANTHER" id="PTHR31689">
    <property type="entry name" value="DIAMINOPIMELATE EPIMERASE, CHLOROPLASTIC"/>
    <property type="match status" value="1"/>
</dbReference>
<name>W0BC59_9GAMM</name>
<dbReference type="EMBL" id="CP004006">
    <property type="protein sequence ID" value="AHE66009.1"/>
    <property type="molecule type" value="Genomic_DNA"/>
</dbReference>
<comment type="similarity">
    <text evidence="1">Belongs to the diaminopimelate epimerase family.</text>
</comment>
<dbReference type="GO" id="GO:0008837">
    <property type="term" value="F:diaminopimelate epimerase activity"/>
    <property type="evidence" value="ECO:0007669"/>
    <property type="project" value="InterPro"/>
</dbReference>
<evidence type="ECO:0000256" key="1">
    <source>
        <dbReference type="ARBA" id="ARBA00010219"/>
    </source>
</evidence>
<dbReference type="GO" id="GO:0009089">
    <property type="term" value="P:lysine biosynthetic process via diaminopimelate"/>
    <property type="evidence" value="ECO:0007669"/>
    <property type="project" value="InterPro"/>
</dbReference>
<reference evidence="3 4" key="1">
    <citation type="journal article" date="2013" name="Int. J. Med. Microbiol.">
        <title>Legionella oakridgensis ATCC 33761 genome sequence and phenotypic characterization reveals its replication capacity in amoebae.</title>
        <authorList>
            <person name="Brzuszkiewicz E."/>
            <person name="Schulz T."/>
            <person name="Rydzewski K."/>
            <person name="Daniel R."/>
            <person name="Gillmaier N."/>
            <person name="Dittmann C."/>
            <person name="Holland G."/>
            <person name="Schunder E."/>
            <person name="Lautner M."/>
            <person name="Eisenreich W."/>
            <person name="Luck C."/>
            <person name="Heuner K."/>
        </authorList>
    </citation>
    <scope>NUCLEOTIDE SEQUENCE [LARGE SCALE GENOMIC DNA]</scope>
    <source>
        <strain>OR-10</strain>
        <strain evidence="4">ATCC 33761</strain>
    </source>
</reference>
<sequence>MTIRFTKMHGLGNDFMVIDAIRQNVLLSPQQIATLSQRDTGIGFDQCLMVEASQETGIDFFIASLMLMAKKWASAAMGPDASRVF</sequence>
<keyword evidence="4" id="KW-1185">Reference proteome</keyword>
<dbReference type="eggNOG" id="COG0253">
    <property type="taxonomic scope" value="Bacteria"/>
</dbReference>
<dbReference type="InterPro" id="IPR001653">
    <property type="entry name" value="DAP_epimerase_DapF"/>
</dbReference>
<gene>
    <name evidence="3" type="ORF">Loa_00431</name>
</gene>
<dbReference type="GO" id="GO:0005829">
    <property type="term" value="C:cytosol"/>
    <property type="evidence" value="ECO:0007669"/>
    <property type="project" value="TreeGrafter"/>
</dbReference>
<dbReference type="PATRIC" id="fig|1268635.3.peg.422"/>
<accession>W0BC59</accession>
<dbReference type="Gene3D" id="3.10.310.10">
    <property type="entry name" value="Diaminopimelate Epimerase, Chain A, domain 1"/>
    <property type="match status" value="1"/>
</dbReference>
<organism evidence="3 4">
    <name type="scientific">Legionella oakridgensis ATCC 33761 = DSM 21215</name>
    <dbReference type="NCBI Taxonomy" id="1268635"/>
    <lineage>
        <taxon>Bacteria</taxon>
        <taxon>Pseudomonadati</taxon>
        <taxon>Pseudomonadota</taxon>
        <taxon>Gammaproteobacteria</taxon>
        <taxon>Legionellales</taxon>
        <taxon>Legionellaceae</taxon>
        <taxon>Legionella</taxon>
    </lineage>
</organism>